<gene>
    <name evidence="3" type="ORF">XAT740_LOCUS47414</name>
</gene>
<evidence type="ECO:0000256" key="1">
    <source>
        <dbReference type="SAM" id="MobiDB-lite"/>
    </source>
</evidence>
<evidence type="ECO:0000259" key="2">
    <source>
        <dbReference type="Pfam" id="PF17906"/>
    </source>
</evidence>
<reference evidence="3" key="1">
    <citation type="submission" date="2021-02" db="EMBL/GenBank/DDBJ databases">
        <authorList>
            <person name="Nowell W R."/>
        </authorList>
    </citation>
    <scope>NUCLEOTIDE SEQUENCE</scope>
</reference>
<comment type="caution">
    <text evidence="3">The sequence shown here is derived from an EMBL/GenBank/DDBJ whole genome shotgun (WGS) entry which is preliminary data.</text>
</comment>
<dbReference type="PANTHER" id="PTHR46060:SF1">
    <property type="entry name" value="MARINER MOS1 TRANSPOSASE-LIKE PROTEIN"/>
    <property type="match status" value="1"/>
</dbReference>
<name>A0A816ANC0_ADIRI</name>
<evidence type="ECO:0000313" key="3">
    <source>
        <dbReference type="EMBL" id="CAF1598614.1"/>
    </source>
</evidence>
<dbReference type="PANTHER" id="PTHR46060">
    <property type="entry name" value="MARINER MOS1 TRANSPOSASE-LIKE PROTEIN"/>
    <property type="match status" value="1"/>
</dbReference>
<protein>
    <recommendedName>
        <fullName evidence="2">Mos1 transposase HTH domain-containing protein</fullName>
    </recommendedName>
</protein>
<dbReference type="EMBL" id="CAJNOR010006571">
    <property type="protein sequence ID" value="CAF1598614.1"/>
    <property type="molecule type" value="Genomic_DNA"/>
</dbReference>
<feature type="domain" description="Mos1 transposase HTH" evidence="2">
    <location>
        <begin position="95"/>
        <end position="128"/>
    </location>
</feature>
<dbReference type="Proteomes" id="UP000663828">
    <property type="component" value="Unassembled WGS sequence"/>
</dbReference>
<dbReference type="InterPro" id="IPR041426">
    <property type="entry name" value="Mos1_HTH"/>
</dbReference>
<dbReference type="AlphaFoldDB" id="A0A816ANC0"/>
<dbReference type="Gene3D" id="1.10.10.1450">
    <property type="match status" value="1"/>
</dbReference>
<feature type="non-terminal residue" evidence="3">
    <location>
        <position position="159"/>
    </location>
</feature>
<organism evidence="3 4">
    <name type="scientific">Adineta ricciae</name>
    <name type="common">Rotifer</name>
    <dbReference type="NCBI Taxonomy" id="249248"/>
    <lineage>
        <taxon>Eukaryota</taxon>
        <taxon>Metazoa</taxon>
        <taxon>Spiralia</taxon>
        <taxon>Gnathifera</taxon>
        <taxon>Rotifera</taxon>
        <taxon>Eurotatoria</taxon>
        <taxon>Bdelloidea</taxon>
        <taxon>Adinetida</taxon>
        <taxon>Adinetidae</taxon>
        <taxon>Adineta</taxon>
    </lineage>
</organism>
<feature type="region of interest" description="Disordered" evidence="1">
    <location>
        <begin position="65"/>
        <end position="90"/>
    </location>
</feature>
<sequence length="159" mass="17775">MALGKALGRFNVNVLPLLKFVTDRVLKVLNSCKDLVKYVKLNGFNKDIQSAGGFSLCQSNLTVFNKENDDPDNMSAKRKESDDDQDDIEVGESDGLNAIQIYDELVTAYGPDVVSYRTVARWVQRFSTEQQSLEDNPRSGRPVTVITQQNIDSVKDLVN</sequence>
<keyword evidence="4" id="KW-1185">Reference proteome</keyword>
<feature type="non-terminal residue" evidence="3">
    <location>
        <position position="1"/>
    </location>
</feature>
<proteinExistence type="predicted"/>
<dbReference type="Pfam" id="PF17906">
    <property type="entry name" value="HTH_48"/>
    <property type="match status" value="1"/>
</dbReference>
<accession>A0A816ANC0</accession>
<dbReference type="InterPro" id="IPR052709">
    <property type="entry name" value="Transposase-MT_Hybrid"/>
</dbReference>
<evidence type="ECO:0000313" key="4">
    <source>
        <dbReference type="Proteomes" id="UP000663828"/>
    </source>
</evidence>